<sequence length="247" mass="27021">MSTLAIAIADIHGEIEVLEKILEEHPNAQYILIAGDLTNFGREKEAKKVLAALERRFPQSNLYFVAGNCDTVSARNVFSRHPGYIEGKCAQILEGRAIASNASNPLYVIGCGGGLVHTGLTPFERKDEEMASSLQAGFLQCNFSNPSAEQKEGGPKPLIVLTHTPPNGTYADMRHMRHVGSSSFISFLYEYKPLLWICGHIHEGRSIQAEDETLVINPGPAAHGSYALISFEQREGSYHAVAELRGI</sequence>
<evidence type="ECO:0000259" key="1">
    <source>
        <dbReference type="Pfam" id="PF00149"/>
    </source>
</evidence>
<dbReference type="PANTHER" id="PTHR12905">
    <property type="entry name" value="METALLOPHOSPHOESTERASE"/>
    <property type="match status" value="1"/>
</dbReference>
<dbReference type="PANTHER" id="PTHR12905:SF0">
    <property type="entry name" value="CALCINEURIN-LIKE PHOSPHOESTERASE DOMAIN-CONTAINING PROTEIN"/>
    <property type="match status" value="1"/>
</dbReference>
<dbReference type="SUPFAM" id="SSF56300">
    <property type="entry name" value="Metallo-dependent phosphatases"/>
    <property type="match status" value="1"/>
</dbReference>
<name>A0A3P3XFI2_9SPIR</name>
<gene>
    <name evidence="2" type="ORF">SPIROBIBN47_100141</name>
</gene>
<dbReference type="Gene3D" id="3.60.21.10">
    <property type="match status" value="1"/>
</dbReference>
<dbReference type="InterPro" id="IPR051693">
    <property type="entry name" value="UPF0046_metallophosphoest"/>
</dbReference>
<dbReference type="AlphaFoldDB" id="A0A3P3XFI2"/>
<feature type="domain" description="Calcineurin-like phosphoesterase" evidence="1">
    <location>
        <begin position="7"/>
        <end position="203"/>
    </location>
</feature>
<dbReference type="InterPro" id="IPR004843">
    <property type="entry name" value="Calcineurin-like_PHP"/>
</dbReference>
<dbReference type="Pfam" id="PF00149">
    <property type="entry name" value="Metallophos"/>
    <property type="match status" value="1"/>
</dbReference>
<dbReference type="InterPro" id="IPR029052">
    <property type="entry name" value="Metallo-depent_PP-like"/>
</dbReference>
<evidence type="ECO:0000313" key="2">
    <source>
        <dbReference type="EMBL" id="SLM09911.1"/>
    </source>
</evidence>
<dbReference type="EMBL" id="FWDM01000002">
    <property type="protein sequence ID" value="SLM09911.1"/>
    <property type="molecule type" value="Genomic_DNA"/>
</dbReference>
<protein>
    <submittedName>
        <fullName evidence="2">Putative Metallophosphoesterase</fullName>
    </submittedName>
</protein>
<organism evidence="2">
    <name type="scientific">uncultured spirochete</name>
    <dbReference type="NCBI Taxonomy" id="156406"/>
    <lineage>
        <taxon>Bacteria</taxon>
        <taxon>Pseudomonadati</taxon>
        <taxon>Spirochaetota</taxon>
        <taxon>Spirochaetia</taxon>
        <taxon>Spirochaetales</taxon>
        <taxon>environmental samples</taxon>
    </lineage>
</organism>
<proteinExistence type="predicted"/>
<dbReference type="GO" id="GO:0016787">
    <property type="term" value="F:hydrolase activity"/>
    <property type="evidence" value="ECO:0007669"/>
    <property type="project" value="InterPro"/>
</dbReference>
<accession>A0A3P3XFI2</accession>
<reference evidence="2" key="1">
    <citation type="submission" date="2017-02" db="EMBL/GenBank/DDBJ databases">
        <authorList>
            <person name="Regsiter A."/>
            <person name="William W."/>
        </authorList>
    </citation>
    <scope>NUCLEOTIDE SEQUENCE</scope>
    <source>
        <strain evidence="2">Bib</strain>
    </source>
</reference>